<comment type="similarity">
    <text evidence="8">Belongs to the acetyltransferase family. GNA1 subfamily.</text>
</comment>
<evidence type="ECO:0000313" key="10">
    <source>
        <dbReference type="EMBL" id="RHZ54166.1"/>
    </source>
</evidence>
<dbReference type="InterPro" id="IPR000182">
    <property type="entry name" value="GNAT_dom"/>
</dbReference>
<evidence type="ECO:0000256" key="6">
    <source>
        <dbReference type="ARBA" id="ARBA00023136"/>
    </source>
</evidence>
<protein>
    <recommendedName>
        <fullName evidence="8">Glucosamine 6-phosphate N-acetyltransferase</fullName>
        <ecNumber evidence="8">2.3.1.4</ecNumber>
    </recommendedName>
</protein>
<dbReference type="GO" id="GO:0006048">
    <property type="term" value="P:UDP-N-acetylglucosamine biosynthetic process"/>
    <property type="evidence" value="ECO:0007669"/>
    <property type="project" value="UniProtKB-UniRule"/>
</dbReference>
<dbReference type="InterPro" id="IPR016181">
    <property type="entry name" value="Acyl_CoA_acyltransferase"/>
</dbReference>
<evidence type="ECO:0000256" key="7">
    <source>
        <dbReference type="ARBA" id="ARBA00023315"/>
    </source>
</evidence>
<dbReference type="AlphaFoldDB" id="A0A397GXL3"/>
<dbReference type="FunFam" id="3.40.630.30:FF:000048">
    <property type="entry name" value="Glucosamine 6-phosphate N-acetyltransferase"/>
    <property type="match status" value="1"/>
</dbReference>
<keyword evidence="7 8" id="KW-0012">Acyltransferase</keyword>
<evidence type="ECO:0000256" key="5">
    <source>
        <dbReference type="ARBA" id="ARBA00022824"/>
    </source>
</evidence>
<dbReference type="PROSITE" id="PS51186">
    <property type="entry name" value="GNAT"/>
    <property type="match status" value="1"/>
</dbReference>
<dbReference type="GO" id="GO:0005789">
    <property type="term" value="C:endoplasmic reticulum membrane"/>
    <property type="evidence" value="ECO:0007669"/>
    <property type="project" value="UniProtKB-SubCell"/>
</dbReference>
<dbReference type="Gene3D" id="3.40.630.30">
    <property type="match status" value="1"/>
</dbReference>
<dbReference type="Pfam" id="PF00583">
    <property type="entry name" value="Acetyltransf_1"/>
    <property type="match status" value="1"/>
</dbReference>
<gene>
    <name evidence="10" type="ORF">Glove_429g38</name>
</gene>
<keyword evidence="5" id="KW-0256">Endoplasmic reticulum</keyword>
<dbReference type="SUPFAM" id="SSF55729">
    <property type="entry name" value="Acyl-CoA N-acyltransferases (Nat)"/>
    <property type="match status" value="1"/>
</dbReference>
<evidence type="ECO:0000256" key="4">
    <source>
        <dbReference type="ARBA" id="ARBA00022679"/>
    </source>
</evidence>
<comment type="subcellular location">
    <subcellularLocation>
        <location evidence="1">Endomembrane system</location>
        <topology evidence="1">Peripheral membrane protein</topology>
    </subcellularLocation>
    <subcellularLocation>
        <location evidence="2">Endoplasmic reticulum membrane</location>
    </subcellularLocation>
</comment>
<comment type="pathway">
    <text evidence="8">Nucleotide-sugar biosynthesis; UDP-N-acetyl-alpha-D-glucosamine biosynthesis; N-acetyl-alpha-D-glucosamine 1-phosphate from alpha-D-glucosamine 6-phosphate (route I): step 1/2.</text>
</comment>
<evidence type="ECO:0000256" key="8">
    <source>
        <dbReference type="RuleBase" id="RU365086"/>
    </source>
</evidence>
<proteinExistence type="inferred from homology"/>
<keyword evidence="6" id="KW-0472">Membrane</keyword>
<dbReference type="EMBL" id="PQFF01000380">
    <property type="protein sequence ID" value="RHZ54166.1"/>
    <property type="molecule type" value="Genomic_DNA"/>
</dbReference>
<dbReference type="CDD" id="cd04301">
    <property type="entry name" value="NAT_SF"/>
    <property type="match status" value="1"/>
</dbReference>
<dbReference type="GO" id="GO:0004343">
    <property type="term" value="F:glucosamine 6-phosphate N-acetyltransferase activity"/>
    <property type="evidence" value="ECO:0007669"/>
    <property type="project" value="UniProtKB-UniRule"/>
</dbReference>
<dbReference type="UniPathway" id="UPA00113">
    <property type="reaction ID" value="UER00529"/>
</dbReference>
<evidence type="ECO:0000256" key="3">
    <source>
        <dbReference type="ARBA" id="ARBA00011738"/>
    </source>
</evidence>
<feature type="domain" description="N-acetyltransferase" evidence="9">
    <location>
        <begin position="9"/>
        <end position="169"/>
    </location>
</feature>
<evidence type="ECO:0000259" key="9">
    <source>
        <dbReference type="PROSITE" id="PS51186"/>
    </source>
</evidence>
<organism evidence="10 11">
    <name type="scientific">Diversispora epigaea</name>
    <dbReference type="NCBI Taxonomy" id="1348612"/>
    <lineage>
        <taxon>Eukaryota</taxon>
        <taxon>Fungi</taxon>
        <taxon>Fungi incertae sedis</taxon>
        <taxon>Mucoromycota</taxon>
        <taxon>Glomeromycotina</taxon>
        <taxon>Glomeromycetes</taxon>
        <taxon>Diversisporales</taxon>
        <taxon>Diversisporaceae</taxon>
        <taxon>Diversispora</taxon>
    </lineage>
</organism>
<comment type="subunit">
    <text evidence="3">Homodimer.</text>
</comment>
<reference evidence="10 11" key="1">
    <citation type="submission" date="2018-08" db="EMBL/GenBank/DDBJ databases">
        <title>Genome and evolution of the arbuscular mycorrhizal fungus Diversispora epigaea (formerly Glomus versiforme) and its bacterial endosymbionts.</title>
        <authorList>
            <person name="Sun X."/>
            <person name="Fei Z."/>
            <person name="Harrison M."/>
        </authorList>
    </citation>
    <scope>NUCLEOTIDE SEQUENCE [LARGE SCALE GENOMIC DNA]</scope>
    <source>
        <strain evidence="10 11">IT104</strain>
    </source>
</reference>
<evidence type="ECO:0000313" key="11">
    <source>
        <dbReference type="Proteomes" id="UP000266861"/>
    </source>
</evidence>
<dbReference type="EC" id="2.3.1.4" evidence="8"/>
<accession>A0A397GXL3</accession>
<dbReference type="STRING" id="1348612.A0A397GXL3"/>
<evidence type="ECO:0000256" key="1">
    <source>
        <dbReference type="ARBA" id="ARBA00004184"/>
    </source>
</evidence>
<dbReference type="OrthoDB" id="10039976at2759"/>
<name>A0A397GXL3_9GLOM</name>
<keyword evidence="4 8" id="KW-0808">Transferase</keyword>
<sequence>MSNYLFDESLISPLIQTELPPIYKLRPLATEDYDKGVLDCLKQLSIVGNVSKENFVERFESMKSASRYYIVVIENEKDKKVVAVGTLLVELKFLRNCGKAGHIEDIVVHDSQRGMNLGRRIIEQLKYLGQKLGCYKIILNCNQNNITFYEKCGLTVKDVQMTLYYEAEN</sequence>
<dbReference type="PANTHER" id="PTHR13355:SF11">
    <property type="entry name" value="GLUCOSAMINE 6-PHOSPHATE N-ACETYLTRANSFERASE"/>
    <property type="match status" value="1"/>
</dbReference>
<comment type="caution">
    <text evidence="10">The sequence shown here is derived from an EMBL/GenBank/DDBJ whole genome shotgun (WGS) entry which is preliminary data.</text>
</comment>
<dbReference type="Proteomes" id="UP000266861">
    <property type="component" value="Unassembled WGS sequence"/>
</dbReference>
<keyword evidence="11" id="KW-1185">Reference proteome</keyword>
<evidence type="ECO:0000256" key="2">
    <source>
        <dbReference type="ARBA" id="ARBA00004586"/>
    </source>
</evidence>
<comment type="catalytic activity">
    <reaction evidence="8">
        <text>D-glucosamine 6-phosphate + acetyl-CoA = N-acetyl-D-glucosamine 6-phosphate + CoA + H(+)</text>
        <dbReference type="Rhea" id="RHEA:10292"/>
        <dbReference type="ChEBI" id="CHEBI:15378"/>
        <dbReference type="ChEBI" id="CHEBI:57287"/>
        <dbReference type="ChEBI" id="CHEBI:57288"/>
        <dbReference type="ChEBI" id="CHEBI:57513"/>
        <dbReference type="ChEBI" id="CHEBI:58725"/>
        <dbReference type="EC" id="2.3.1.4"/>
    </reaction>
</comment>
<dbReference type="InterPro" id="IPR039143">
    <property type="entry name" value="GNPNAT1-like"/>
</dbReference>
<dbReference type="PANTHER" id="PTHR13355">
    <property type="entry name" value="GLUCOSAMINE 6-PHOSPHATE N-ACETYLTRANSFERASE"/>
    <property type="match status" value="1"/>
</dbReference>